<gene>
    <name evidence="3" type="ORF">WFA24289_01174</name>
</gene>
<comment type="caution">
    <text evidence="3">The sequence shown here is derived from an EMBL/GenBank/DDBJ whole genome shotgun (WGS) entry which is preliminary data.</text>
</comment>
<dbReference type="InterPro" id="IPR003959">
    <property type="entry name" value="ATPase_AAA_core"/>
</dbReference>
<feature type="coiled-coil region" evidence="1">
    <location>
        <begin position="304"/>
        <end position="331"/>
    </location>
</feature>
<dbReference type="SUPFAM" id="SSF52540">
    <property type="entry name" value="P-loop containing nucleoside triphosphate hydrolases"/>
    <property type="match status" value="1"/>
</dbReference>
<reference evidence="3 4" key="1">
    <citation type="submission" date="2021-11" db="EMBL/GenBank/DDBJ databases">
        <authorList>
            <person name="Depoorter E."/>
        </authorList>
    </citation>
    <scope>NUCLEOTIDE SEQUENCE [LARGE SCALE GENOMIC DNA]</scope>
    <source>
        <strain evidence="3 4">LMG 24289</strain>
    </source>
</reference>
<evidence type="ECO:0000313" key="4">
    <source>
        <dbReference type="Proteomes" id="UP000789707"/>
    </source>
</evidence>
<feature type="coiled-coil region" evidence="1">
    <location>
        <begin position="118"/>
        <end position="193"/>
    </location>
</feature>
<keyword evidence="4" id="KW-1185">Reference proteome</keyword>
<evidence type="ECO:0000313" key="3">
    <source>
        <dbReference type="EMBL" id="CAH0416861.1"/>
    </source>
</evidence>
<proteinExistence type="predicted"/>
<evidence type="ECO:0000259" key="2">
    <source>
        <dbReference type="Pfam" id="PF13304"/>
    </source>
</evidence>
<dbReference type="Pfam" id="PF13304">
    <property type="entry name" value="AAA_21"/>
    <property type="match status" value="1"/>
</dbReference>
<organism evidence="3 4">
    <name type="scientific">Periweissella fabaria</name>
    <dbReference type="NCBI Taxonomy" id="546157"/>
    <lineage>
        <taxon>Bacteria</taxon>
        <taxon>Bacillati</taxon>
        <taxon>Bacillota</taxon>
        <taxon>Bacilli</taxon>
        <taxon>Lactobacillales</taxon>
        <taxon>Lactobacillaceae</taxon>
        <taxon>Periweissella</taxon>
    </lineage>
</organism>
<feature type="domain" description="ATPase AAA-type core" evidence="2">
    <location>
        <begin position="418"/>
        <end position="534"/>
    </location>
</feature>
<dbReference type="InterPro" id="IPR027417">
    <property type="entry name" value="P-loop_NTPase"/>
</dbReference>
<dbReference type="EMBL" id="CAKKNS010000004">
    <property type="protein sequence ID" value="CAH0416861.1"/>
    <property type="molecule type" value="Genomic_DNA"/>
</dbReference>
<dbReference type="Gene3D" id="3.40.50.300">
    <property type="entry name" value="P-loop containing nucleotide triphosphate hydrolases"/>
    <property type="match status" value="2"/>
</dbReference>
<keyword evidence="1" id="KW-0175">Coiled coil</keyword>
<name>A0ABM8Z6P6_9LACO</name>
<accession>A0ABM8Z6P6</accession>
<dbReference type="Proteomes" id="UP000789707">
    <property type="component" value="Unassembled WGS sequence"/>
</dbReference>
<evidence type="ECO:0000256" key="1">
    <source>
        <dbReference type="SAM" id="Coils"/>
    </source>
</evidence>
<protein>
    <recommendedName>
        <fullName evidence="2">ATPase AAA-type core domain-containing protein</fullName>
    </recommendedName>
</protein>
<sequence>MNSQVIKSIELNNEEFKKQTLYFSEYLNTIIGGRSSGKSILLSIIANLCRSVEEFKTDNKEYDQLVKDLSEGSIVTFAYGNIADGNSNIKFIFQDGLQKIARNKNDFNKFINQNFISKTDLKNLLVSIENKKQDIQNELLNKIRDIQLLDKKIIGFKSELSENQNISVIQENINQLENEINKAQENVSKLDKDKVTNLLSEEQNTHNVQKNIELGKQTLDVIINSDVVSISSNINGINNIYIQDIVEEINAYVANINAHISEVANEKKEKLEVLETENIKKISDIHSDNDYVEYFKVQQNFPEIRDKQTMLENQEKLYDHLEKILKAFDNEKIEKKSRIDEIINLFNVQDLKKQVVIYNEDELVVKYISDLKIEPLIDLCRDSFKTSTNVFRSLLPDLILSKFSEDKINADDDLKIEDLVTFVRNCLTKDISSALRSGKTLYDVLNKLASLDFITESYSVKYNNQFFNQMSEGKKSFVLLLMQLTISEDNSPLLIDQPEDELDNKAIYNELVRFIRNQKIRRQLFIVTHNPNVVVAGDSESITIAEQKIRSNGEYEFIYTQGTIEDSETQEKICLVLEGGKTAFLNRQKRYEFITEVRS</sequence>